<gene>
    <name evidence="10" type="primary">frhB</name>
    <name evidence="10" type="ORF">R6Y96_03440</name>
</gene>
<evidence type="ECO:0000256" key="7">
    <source>
        <dbReference type="SAM" id="MobiDB-lite"/>
    </source>
</evidence>
<evidence type="ECO:0000256" key="4">
    <source>
        <dbReference type="ARBA" id="ARBA00023004"/>
    </source>
</evidence>
<keyword evidence="4" id="KW-0408">Iron</keyword>
<dbReference type="AlphaFoldDB" id="A0AAX4FWZ0"/>
<protein>
    <recommendedName>
        <fullName evidence="6">Coenzyme F420 hydrogenase subunit beta</fullName>
        <ecNumber evidence="6">1.12.98.1</ecNumber>
    </recommendedName>
</protein>
<dbReference type="GO" id="GO:0052592">
    <property type="term" value="F:oxidoreductase activity, acting on CH or CH2 groups, with an iron-sulfur protein as acceptor"/>
    <property type="evidence" value="ECO:0007669"/>
    <property type="project" value="TreeGrafter"/>
</dbReference>
<feature type="region of interest" description="Disordered" evidence="7">
    <location>
        <begin position="271"/>
        <end position="295"/>
    </location>
</feature>
<evidence type="ECO:0000259" key="8">
    <source>
        <dbReference type="Pfam" id="PF04422"/>
    </source>
</evidence>
<evidence type="ECO:0000256" key="3">
    <source>
        <dbReference type="ARBA" id="ARBA00023002"/>
    </source>
</evidence>
<dbReference type="Pfam" id="PF04422">
    <property type="entry name" value="FrhB_FdhB_N"/>
    <property type="match status" value="1"/>
</dbReference>
<evidence type="ECO:0000313" key="11">
    <source>
        <dbReference type="Proteomes" id="UP001305652"/>
    </source>
</evidence>
<evidence type="ECO:0000256" key="6">
    <source>
        <dbReference type="NCBIfam" id="TIGR03289"/>
    </source>
</evidence>
<evidence type="ECO:0000256" key="1">
    <source>
        <dbReference type="ARBA" id="ARBA00001974"/>
    </source>
</evidence>
<dbReference type="GeneID" id="85732179"/>
<dbReference type="GO" id="GO:0050454">
    <property type="term" value="F:coenzyme F420 hydrogenase activity"/>
    <property type="evidence" value="ECO:0007669"/>
    <property type="project" value="UniProtKB-EC"/>
</dbReference>
<dbReference type="InterPro" id="IPR017679">
    <property type="entry name" value="FrhB_archaea"/>
</dbReference>
<comment type="cofactor">
    <cofactor evidence="1">
        <name>FAD</name>
        <dbReference type="ChEBI" id="CHEBI:57692"/>
    </cofactor>
</comment>
<keyword evidence="3 10" id="KW-0560">Oxidoreductase</keyword>
<accession>A0AAX4FWZ0</accession>
<dbReference type="NCBIfam" id="TIGR03289">
    <property type="entry name" value="frhB"/>
    <property type="match status" value="1"/>
</dbReference>
<dbReference type="GO" id="GO:0016151">
    <property type="term" value="F:nickel cation binding"/>
    <property type="evidence" value="ECO:0007669"/>
    <property type="project" value="InterPro"/>
</dbReference>
<evidence type="ECO:0000256" key="5">
    <source>
        <dbReference type="ARBA" id="ARBA00023014"/>
    </source>
</evidence>
<evidence type="ECO:0000256" key="2">
    <source>
        <dbReference type="ARBA" id="ARBA00022723"/>
    </source>
</evidence>
<dbReference type="PANTHER" id="PTHR31332:SF6">
    <property type="entry name" value="FORMATE DEHYDROGENASE SUBUNIT BETA"/>
    <property type="match status" value="1"/>
</dbReference>
<proteinExistence type="predicted"/>
<dbReference type="EC" id="1.12.98.1" evidence="6"/>
<feature type="domain" description="Coenzyme F420 hydrogenase/dehydrogenase beta subunit N-terminal" evidence="8">
    <location>
        <begin position="10"/>
        <end position="87"/>
    </location>
</feature>
<keyword evidence="2" id="KW-0479">Metal-binding</keyword>
<dbReference type="InterPro" id="IPR045220">
    <property type="entry name" value="FRHB/FDHB/HCAR-like"/>
</dbReference>
<name>A0AAX4FWZ0_9EURY</name>
<dbReference type="InterPro" id="IPR007516">
    <property type="entry name" value="Co_F420_Hydgase/DH_bsu_N"/>
</dbReference>
<evidence type="ECO:0000259" key="9">
    <source>
        <dbReference type="Pfam" id="PF04432"/>
    </source>
</evidence>
<reference evidence="10 11" key="1">
    <citation type="submission" date="2023-10" db="EMBL/GenBank/DDBJ databases">
        <title>The complete genome sequence of Methanoculleus receptaculi DSM 18860.</title>
        <authorList>
            <person name="Lai S.-J."/>
            <person name="You Y.-T."/>
            <person name="Chen S.-C."/>
        </authorList>
    </citation>
    <scope>NUCLEOTIDE SEQUENCE [LARGE SCALE GENOMIC DNA]</scope>
    <source>
        <strain evidence="10 11">DSM 18860</strain>
    </source>
</reference>
<dbReference type="NCBIfam" id="NF006807">
    <property type="entry name" value="PRK09325.1"/>
    <property type="match status" value="1"/>
</dbReference>
<dbReference type="PANTHER" id="PTHR31332">
    <property type="entry name" value="7-HYDROXYMETHYL CHLOROPHYLL A REDUCTASE, CHLOROPLASTIC"/>
    <property type="match status" value="1"/>
</dbReference>
<dbReference type="Pfam" id="PF04432">
    <property type="entry name" value="FrhB_FdhB_C"/>
    <property type="match status" value="1"/>
</dbReference>
<keyword evidence="11" id="KW-1185">Reference proteome</keyword>
<dbReference type="InterPro" id="IPR007525">
    <property type="entry name" value="FrhB_FdhB_C"/>
</dbReference>
<dbReference type="GO" id="GO:0050660">
    <property type="term" value="F:flavin adenine dinucleotide binding"/>
    <property type="evidence" value="ECO:0007669"/>
    <property type="project" value="InterPro"/>
</dbReference>
<dbReference type="EMBL" id="CP137642">
    <property type="protein sequence ID" value="WOX58305.1"/>
    <property type="molecule type" value="Genomic_DNA"/>
</dbReference>
<dbReference type="GO" id="GO:0051536">
    <property type="term" value="F:iron-sulfur cluster binding"/>
    <property type="evidence" value="ECO:0007669"/>
    <property type="project" value="UniProtKB-KW"/>
</dbReference>
<organism evidence="10 11">
    <name type="scientific">Methanoculleus receptaculi</name>
    <dbReference type="NCBI Taxonomy" id="394967"/>
    <lineage>
        <taxon>Archaea</taxon>
        <taxon>Methanobacteriati</taxon>
        <taxon>Methanobacteriota</taxon>
        <taxon>Stenosarchaea group</taxon>
        <taxon>Methanomicrobia</taxon>
        <taxon>Methanomicrobiales</taxon>
        <taxon>Methanomicrobiaceae</taxon>
        <taxon>Methanoculleus</taxon>
    </lineage>
</organism>
<evidence type="ECO:0000313" key="10">
    <source>
        <dbReference type="EMBL" id="WOX58305.1"/>
    </source>
</evidence>
<feature type="domain" description="Coenzyme F420 hydrogenase/dehydrogenase beta subunit C-terminal" evidence="9">
    <location>
        <begin position="96"/>
        <end position="248"/>
    </location>
</feature>
<sequence>MDVLGNYKSVVSARSTDKEILKHSQDGGIITTLFAYALEEGIIDGAIVAGPGSEPWKPEPVVATTKAELLAAAGTRYNISPNLCLIKEVTRSYGLDKVGIVGTPCQMQAVRKAQLYPIGLRDVDDKIALALGIFCMENFSYQGLEAMVEDHCNQKMESVKKMDIGKGKFTVYTERGAVSQMPLKLIHKYVQPGCHVCLDYVANLADISSGSVGSPDGWSTVFVRSTIGNGVWDGAIAAGLFETKPIDKVKPGLDMVTKLATEKITKNQKNVDARKTVGLKADGTPKGLRNPYEGP</sequence>
<keyword evidence="5" id="KW-0411">Iron-sulfur</keyword>
<dbReference type="Proteomes" id="UP001305652">
    <property type="component" value="Chromosome"/>
</dbReference>
<dbReference type="Gene3D" id="3.10.450.750">
    <property type="match status" value="1"/>
</dbReference>
<dbReference type="RefSeq" id="WP_214021978.1">
    <property type="nucleotide sequence ID" value="NZ_CP137642.1"/>
</dbReference>
<dbReference type="KEGG" id="mrc:R6Y96_03440"/>